<keyword evidence="2" id="KW-1185">Reference proteome</keyword>
<dbReference type="SUPFAM" id="SSF140453">
    <property type="entry name" value="EsxAB dimer-like"/>
    <property type="match status" value="1"/>
</dbReference>
<comment type="caution">
    <text evidence="1">The sequence shown here is derived from an EMBL/GenBank/DDBJ whole genome shotgun (WGS) entry which is preliminary data.</text>
</comment>
<proteinExistence type="predicted"/>
<organism evidence="1 2">
    <name type="scientific">Mycolicibacterium insubricum</name>
    <dbReference type="NCBI Taxonomy" id="444597"/>
    <lineage>
        <taxon>Bacteria</taxon>
        <taxon>Bacillati</taxon>
        <taxon>Actinomycetota</taxon>
        <taxon>Actinomycetes</taxon>
        <taxon>Mycobacteriales</taxon>
        <taxon>Mycobacteriaceae</taxon>
        <taxon>Mycolicibacterium</taxon>
    </lineage>
</organism>
<dbReference type="InterPro" id="IPR036689">
    <property type="entry name" value="ESAT-6-like_sf"/>
</dbReference>
<evidence type="ECO:0000313" key="1">
    <source>
        <dbReference type="EMBL" id="ORA66350.1"/>
    </source>
</evidence>
<dbReference type="RefSeq" id="WP_083032736.1">
    <property type="nucleotide sequence ID" value="NZ_AP022618.1"/>
</dbReference>
<dbReference type="EMBL" id="MVHS01000052">
    <property type="protein sequence ID" value="ORA66350.1"/>
    <property type="molecule type" value="Genomic_DNA"/>
</dbReference>
<sequence length="108" mass="11517">MSDQSTLNGNFTLMRSVADTADARAGELRTLLGRFISDMLSVPPSVWDGLAAREFRTVVDRWNAESGQLCTALERIAETLRGNAGGLGSAGDRHADRIAAVGRNLGGR</sequence>
<dbReference type="AlphaFoldDB" id="A0A1X0D3L6"/>
<reference evidence="1 2" key="1">
    <citation type="submission" date="2016-12" db="EMBL/GenBank/DDBJ databases">
        <title>The new phylogeny of genus Mycobacterium.</title>
        <authorList>
            <person name="Tortoli E."/>
            <person name="Trovato A."/>
            <person name="Cirillo D.M."/>
        </authorList>
    </citation>
    <scope>NUCLEOTIDE SEQUENCE [LARGE SCALE GENOMIC DNA]</scope>
    <source>
        <strain evidence="1 2">DSM 45130</strain>
    </source>
</reference>
<dbReference type="Pfam" id="PF06013">
    <property type="entry name" value="WXG100"/>
    <property type="match status" value="1"/>
</dbReference>
<evidence type="ECO:0000313" key="2">
    <source>
        <dbReference type="Proteomes" id="UP000192801"/>
    </source>
</evidence>
<dbReference type="InterPro" id="IPR010310">
    <property type="entry name" value="T7SS_ESAT-6-like"/>
</dbReference>
<protein>
    <submittedName>
        <fullName evidence="1">Uncharacterized protein</fullName>
    </submittedName>
</protein>
<gene>
    <name evidence="1" type="ORF">BST26_17400</name>
</gene>
<accession>A0A1X0D3L6</accession>
<dbReference type="STRING" id="444597.BST26_17400"/>
<dbReference type="Proteomes" id="UP000192801">
    <property type="component" value="Unassembled WGS sequence"/>
</dbReference>
<dbReference type="Gene3D" id="1.10.287.1060">
    <property type="entry name" value="ESAT-6-like"/>
    <property type="match status" value="1"/>
</dbReference>
<dbReference type="OrthoDB" id="4474955at2"/>
<name>A0A1X0D3L6_9MYCO</name>